<proteinExistence type="predicted"/>
<organism evidence="1 2">
    <name type="scientific">Leishmania tarentolae</name>
    <name type="common">Sauroleishmania tarentolae</name>
    <dbReference type="NCBI Taxonomy" id="5689"/>
    <lineage>
        <taxon>Eukaryota</taxon>
        <taxon>Discoba</taxon>
        <taxon>Euglenozoa</taxon>
        <taxon>Kinetoplastea</taxon>
        <taxon>Metakinetoplastina</taxon>
        <taxon>Trypanosomatida</taxon>
        <taxon>Trypanosomatidae</taxon>
        <taxon>Leishmaniinae</taxon>
        <taxon>Leishmania</taxon>
        <taxon>lizard Leishmania</taxon>
    </lineage>
</organism>
<comment type="caution">
    <text evidence="1">The sequence shown here is derived from an EMBL/GenBank/DDBJ whole genome shotgun (WGS) entry which is preliminary data.</text>
</comment>
<accession>A0A640KHW6</accession>
<keyword evidence="2" id="KW-1185">Reference proteome</keyword>
<dbReference type="VEuPathDB" id="TriTrypDB:LtaPh_2406700"/>
<dbReference type="OrthoDB" id="259356at2759"/>
<dbReference type="EMBL" id="BLBS01000031">
    <property type="protein sequence ID" value="GET88898.1"/>
    <property type="molecule type" value="Genomic_DNA"/>
</dbReference>
<sequence>MVSAYENAARGELVPGKLLQLPDNGTPAVVTPFCNEASLNASIHAYKGKGYLTYFAHAVKAAQRTLANDLRAAGVKVPKGAVESHLESLCGICCRDEASCIHVRRDVGTTGAPYEEDTNNNARMVVACDPIQTKLREDCMECFPRVNKVSGRKELVVRVHLFYPHDIPCRSVQDRRGRLVTQKQFVPKSARDVQGYHLLNYFQRCSSAWVPPYESMFPYTPRAEASKGFTLENRCTAITVESVFVRTPKRHKRPLYSEDAEQERVYLSCVRVDAFVTDDDLTKHFPPEAMGKGEMPAFTHDRNVEKYNVMVRLYLLAHDQGWTAMQSRGYQPPLDAYTNLPVLFQSCQTEVIVPKKTSCDSPLLLQQNLSPDVDRYIMRFSLRCVVSEALRKRVVAAAAENPELYVPVVCYLPYGNRIPVFTKKQVSVLARLYPRLSIRKPTSCLEWAKLSRTLYQHGVPLFDILAAVGLPLRDAHGAVIDTDARVPYTTDMADDYFLVIANCPVRDYTCMTNQRWLYKHLLLPDHHPPIGARAFAAWVNYWNTMVQLKCELKKQIELDTVSAHLGLSCPHLRKEKRAACLVSGYVTDANGGLIFPHLGNRRFQDTEHVGSLPPGTHVLYIFSVDQELKFTYVSRPLCFVRELPSK</sequence>
<dbReference type="Proteomes" id="UP000419144">
    <property type="component" value="Unassembled WGS sequence"/>
</dbReference>
<dbReference type="AlphaFoldDB" id="A0A640KHW6"/>
<name>A0A640KHW6_LEITA</name>
<evidence type="ECO:0000313" key="1">
    <source>
        <dbReference type="EMBL" id="GET88898.1"/>
    </source>
</evidence>
<gene>
    <name evidence="1" type="ORF">LtaPh_2406700</name>
</gene>
<reference evidence="1" key="1">
    <citation type="submission" date="2019-11" db="EMBL/GenBank/DDBJ databases">
        <title>Leishmania tarentolae CDS.</title>
        <authorList>
            <person name="Goto Y."/>
            <person name="Yamagishi J."/>
        </authorList>
    </citation>
    <scope>NUCLEOTIDE SEQUENCE [LARGE SCALE GENOMIC DNA]</scope>
    <source>
        <strain evidence="1">Parrot Tar II</strain>
    </source>
</reference>
<protein>
    <submittedName>
        <fullName evidence="1">Uncharacterized protein</fullName>
    </submittedName>
</protein>
<evidence type="ECO:0000313" key="2">
    <source>
        <dbReference type="Proteomes" id="UP000419144"/>
    </source>
</evidence>